<dbReference type="PANTHER" id="PTHR47723:SF19">
    <property type="entry name" value="POLYNUCLEOTIDYL TRANSFERASE, RIBONUCLEASE H-LIKE SUPERFAMILY PROTEIN"/>
    <property type="match status" value="1"/>
</dbReference>
<protein>
    <recommendedName>
        <fullName evidence="1">RNase H type-1 domain-containing protein</fullName>
    </recommendedName>
</protein>
<proteinExistence type="predicted"/>
<dbReference type="GO" id="GO:0004523">
    <property type="term" value="F:RNA-DNA hybrid ribonuclease activity"/>
    <property type="evidence" value="ECO:0007669"/>
    <property type="project" value="InterPro"/>
</dbReference>
<dbReference type="CDD" id="cd06222">
    <property type="entry name" value="RNase_H_like"/>
    <property type="match status" value="1"/>
</dbReference>
<dbReference type="InterPro" id="IPR012337">
    <property type="entry name" value="RNaseH-like_sf"/>
</dbReference>
<reference evidence="2 3" key="1">
    <citation type="submission" date="2024-01" db="EMBL/GenBank/DDBJ databases">
        <title>The genomes of 5 underutilized Papilionoideae crops provide insights into root nodulation and disease resistanc.</title>
        <authorList>
            <person name="Jiang F."/>
        </authorList>
    </citation>
    <scope>NUCLEOTIDE SEQUENCE [LARGE SCALE GENOMIC DNA]</scope>
    <source>
        <strain evidence="2">DUOXIRENSHENG_FW03</strain>
        <tissue evidence="2">Leaves</tissue>
    </source>
</reference>
<dbReference type="GO" id="GO:0003676">
    <property type="term" value="F:nucleic acid binding"/>
    <property type="evidence" value="ECO:0007669"/>
    <property type="project" value="InterPro"/>
</dbReference>
<keyword evidence="3" id="KW-1185">Reference proteome</keyword>
<dbReference type="PANTHER" id="PTHR47723">
    <property type="entry name" value="OS05G0353850 PROTEIN"/>
    <property type="match status" value="1"/>
</dbReference>
<dbReference type="Proteomes" id="UP001386955">
    <property type="component" value="Unassembled WGS sequence"/>
</dbReference>
<dbReference type="Gene3D" id="3.30.420.10">
    <property type="entry name" value="Ribonuclease H-like superfamily/Ribonuclease H"/>
    <property type="match status" value="1"/>
</dbReference>
<dbReference type="InterPro" id="IPR002156">
    <property type="entry name" value="RNaseH_domain"/>
</dbReference>
<evidence type="ECO:0000313" key="2">
    <source>
        <dbReference type="EMBL" id="KAK7393000.1"/>
    </source>
</evidence>
<comment type="caution">
    <text evidence="2">The sequence shown here is derived from an EMBL/GenBank/DDBJ whole genome shotgun (WGS) entry which is preliminary data.</text>
</comment>
<evidence type="ECO:0000313" key="3">
    <source>
        <dbReference type="Proteomes" id="UP001386955"/>
    </source>
</evidence>
<evidence type="ECO:0000259" key="1">
    <source>
        <dbReference type="Pfam" id="PF13456"/>
    </source>
</evidence>
<organism evidence="2 3">
    <name type="scientific">Psophocarpus tetragonolobus</name>
    <name type="common">Winged bean</name>
    <name type="synonym">Dolichos tetragonolobus</name>
    <dbReference type="NCBI Taxonomy" id="3891"/>
    <lineage>
        <taxon>Eukaryota</taxon>
        <taxon>Viridiplantae</taxon>
        <taxon>Streptophyta</taxon>
        <taxon>Embryophyta</taxon>
        <taxon>Tracheophyta</taxon>
        <taxon>Spermatophyta</taxon>
        <taxon>Magnoliopsida</taxon>
        <taxon>eudicotyledons</taxon>
        <taxon>Gunneridae</taxon>
        <taxon>Pentapetalae</taxon>
        <taxon>rosids</taxon>
        <taxon>fabids</taxon>
        <taxon>Fabales</taxon>
        <taxon>Fabaceae</taxon>
        <taxon>Papilionoideae</taxon>
        <taxon>50 kb inversion clade</taxon>
        <taxon>NPAAA clade</taxon>
        <taxon>indigoferoid/millettioid clade</taxon>
        <taxon>Phaseoleae</taxon>
        <taxon>Psophocarpus</taxon>
    </lineage>
</organism>
<dbReference type="SUPFAM" id="SSF53098">
    <property type="entry name" value="Ribonuclease H-like"/>
    <property type="match status" value="1"/>
</dbReference>
<dbReference type="AlphaFoldDB" id="A0AAN9SC58"/>
<dbReference type="Pfam" id="PF13456">
    <property type="entry name" value="RVT_3"/>
    <property type="match status" value="1"/>
</dbReference>
<dbReference type="InterPro" id="IPR036397">
    <property type="entry name" value="RNaseH_sf"/>
</dbReference>
<dbReference type="EMBL" id="JAYMYS010000005">
    <property type="protein sequence ID" value="KAK7393000.1"/>
    <property type="molecule type" value="Genomic_DNA"/>
</dbReference>
<accession>A0AAN9SC58</accession>
<name>A0AAN9SC58_PSOTE</name>
<dbReference type="InterPro" id="IPR053151">
    <property type="entry name" value="RNase_H-like"/>
</dbReference>
<gene>
    <name evidence="2" type="ORF">VNO78_21450</name>
</gene>
<dbReference type="InterPro" id="IPR044730">
    <property type="entry name" value="RNase_H-like_dom_plant"/>
</dbReference>
<feature type="domain" description="RNase H type-1" evidence="1">
    <location>
        <begin position="119"/>
        <end position="155"/>
    </location>
</feature>
<sequence>MLAPPLLFNTDKTHHTCACLWDPQYEACAQYEGVQVAQESHDISCNTEKWGNHSAIWKISHGVVMTNVERFRRSFSLTKTYPVCNAEGKDTGSWLFTIWVKVNADQALSTSTGLAGFIRAELSAILYGLQSCIRRGTRNILLESDSKLAISLLNKGGRRWKHILSEANQSAEALAKERLHDAKVLKFLLFPHFCTSLFRQILCHEFPSGLPRYKTTAFNNMNVIPDFQCLFNSLIDDSPHRSKDARGKHSPFWIIESKLLTLIY</sequence>